<dbReference type="GO" id="GO:0003677">
    <property type="term" value="F:DNA binding"/>
    <property type="evidence" value="ECO:0007669"/>
    <property type="project" value="InterPro"/>
</dbReference>
<gene>
    <name evidence="2" type="ORF">KUCA_T00000071001</name>
</gene>
<dbReference type="Proteomes" id="UP000019384">
    <property type="component" value="Unassembled WGS sequence"/>
</dbReference>
<evidence type="ECO:0000259" key="1">
    <source>
        <dbReference type="Pfam" id="PF02257"/>
    </source>
</evidence>
<organism evidence="2 3">
    <name type="scientific">Kuraishia capsulata CBS 1993</name>
    <dbReference type="NCBI Taxonomy" id="1382522"/>
    <lineage>
        <taxon>Eukaryota</taxon>
        <taxon>Fungi</taxon>
        <taxon>Dikarya</taxon>
        <taxon>Ascomycota</taxon>
        <taxon>Saccharomycotina</taxon>
        <taxon>Pichiomycetes</taxon>
        <taxon>Pichiales</taxon>
        <taxon>Pichiaceae</taxon>
        <taxon>Kuraishia</taxon>
    </lineage>
</organism>
<dbReference type="Pfam" id="PF02257">
    <property type="entry name" value="RFX_DNA_binding"/>
    <property type="match status" value="1"/>
</dbReference>
<reference evidence="2" key="2">
    <citation type="submission" date="2014-02" db="EMBL/GenBank/DDBJ databases">
        <title>Complete DNA sequence of /Kuraishia capsulata/ illustrates novel genomic features among budding yeasts (/Saccharomycotina/).</title>
        <authorList>
            <person name="Morales L."/>
            <person name="Noel B."/>
            <person name="Porcel B."/>
            <person name="Marcet-Houben M."/>
            <person name="Hullo M-F."/>
            <person name="Sacerdot C."/>
            <person name="Tekaia F."/>
            <person name="Leh-Louis V."/>
            <person name="Despons L."/>
            <person name="Khanna V."/>
            <person name="Aury J-M."/>
            <person name="Barbe V."/>
            <person name="Couloux A."/>
            <person name="Labadie K."/>
            <person name="Pelletier E."/>
            <person name="Souciet J-L."/>
            <person name="Boekhout T."/>
            <person name="Gabaldon T."/>
            <person name="Wincker P."/>
            <person name="Dujon B."/>
        </authorList>
    </citation>
    <scope>NUCLEOTIDE SEQUENCE</scope>
    <source>
        <strain evidence="2">CBS 1993</strain>
    </source>
</reference>
<dbReference type="GeneID" id="34517517"/>
<dbReference type="EMBL" id="HG793125">
    <property type="protein sequence ID" value="CDK24111.1"/>
    <property type="molecule type" value="Genomic_DNA"/>
</dbReference>
<dbReference type="GO" id="GO:0006355">
    <property type="term" value="P:regulation of DNA-templated transcription"/>
    <property type="evidence" value="ECO:0007669"/>
    <property type="project" value="InterPro"/>
</dbReference>
<evidence type="ECO:0000313" key="3">
    <source>
        <dbReference type="Proteomes" id="UP000019384"/>
    </source>
</evidence>
<evidence type="ECO:0000313" key="2">
    <source>
        <dbReference type="EMBL" id="CDK24111.1"/>
    </source>
</evidence>
<dbReference type="InterPro" id="IPR003150">
    <property type="entry name" value="DNA-bd_RFX"/>
</dbReference>
<accession>W6MF84</accession>
<protein>
    <recommendedName>
        <fullName evidence="1">RFX-type winged-helix domain-containing protein</fullName>
    </recommendedName>
</protein>
<dbReference type="RefSeq" id="XP_022456129.1">
    <property type="nucleotide sequence ID" value="XM_022604575.1"/>
</dbReference>
<dbReference type="InterPro" id="IPR036390">
    <property type="entry name" value="WH_DNA-bd_sf"/>
</dbReference>
<name>W6MF84_9ASCO</name>
<proteinExistence type="predicted"/>
<dbReference type="SUPFAM" id="SSF46785">
    <property type="entry name" value="Winged helix' DNA-binding domain"/>
    <property type="match status" value="1"/>
</dbReference>
<keyword evidence="3" id="KW-1185">Reference proteome</keyword>
<reference evidence="2" key="1">
    <citation type="submission" date="2013-12" db="EMBL/GenBank/DDBJ databases">
        <authorList>
            <person name="Genoscope - CEA"/>
        </authorList>
    </citation>
    <scope>NUCLEOTIDE SEQUENCE</scope>
    <source>
        <strain evidence="2">CBS 1993</strain>
    </source>
</reference>
<feature type="domain" description="RFX-type winged-helix" evidence="1">
    <location>
        <begin position="55"/>
        <end position="126"/>
    </location>
</feature>
<sequence length="177" mass="20423">MSRNRELNMTQMIERALDGTWDLPALCDELKKRDAKHARGTPSRLVYTMHRTIICKALMMRLKPDPKGMVPKDFVHAWVATFCLKHDIAIVNQTKLTSTLRAIYPDALVRRKFIHGNQVEMYVGITYLGEDPGWEYQGIVEFPNYSIPEIVKMWTEVVKGLDGEKTRNGHESDEQAF</sequence>
<dbReference type="HOGENOM" id="CLU_1518092_0_0_1"/>
<dbReference type="AlphaFoldDB" id="W6MF84"/>